<accession>A0A2S3ZAJ1</accession>
<evidence type="ECO:0000256" key="1">
    <source>
        <dbReference type="ARBA" id="ARBA00022741"/>
    </source>
</evidence>
<dbReference type="InterPro" id="IPR050474">
    <property type="entry name" value="Hel308_SKI2-like"/>
</dbReference>
<dbReference type="PROSITE" id="PS51192">
    <property type="entry name" value="HELICASE_ATP_BIND_1"/>
    <property type="match status" value="1"/>
</dbReference>
<dbReference type="GO" id="GO:0016787">
    <property type="term" value="F:hydrolase activity"/>
    <property type="evidence" value="ECO:0007669"/>
    <property type="project" value="UniProtKB-KW"/>
</dbReference>
<protein>
    <submittedName>
        <fullName evidence="7">Helicase</fullName>
    </submittedName>
</protein>
<keyword evidence="8" id="KW-1185">Reference proteome</keyword>
<keyword evidence="2" id="KW-0378">Hydrolase</keyword>
<dbReference type="SMART" id="SM00490">
    <property type="entry name" value="HELICc"/>
    <property type="match status" value="1"/>
</dbReference>
<dbReference type="GO" id="GO:0004386">
    <property type="term" value="F:helicase activity"/>
    <property type="evidence" value="ECO:0007669"/>
    <property type="project" value="UniProtKB-KW"/>
</dbReference>
<dbReference type="PANTHER" id="PTHR47961:SF6">
    <property type="entry name" value="DNA-DIRECTED DNA POLYMERASE"/>
    <property type="match status" value="1"/>
</dbReference>
<dbReference type="GO" id="GO:0003676">
    <property type="term" value="F:nucleic acid binding"/>
    <property type="evidence" value="ECO:0007669"/>
    <property type="project" value="InterPro"/>
</dbReference>
<organism evidence="7 8">
    <name type="scientific">Cryobacterium zongtaii</name>
    <dbReference type="NCBI Taxonomy" id="1259217"/>
    <lineage>
        <taxon>Bacteria</taxon>
        <taxon>Bacillati</taxon>
        <taxon>Actinomycetota</taxon>
        <taxon>Actinomycetes</taxon>
        <taxon>Micrococcales</taxon>
        <taxon>Microbacteriaceae</taxon>
        <taxon>Cryobacterium</taxon>
    </lineage>
</organism>
<evidence type="ECO:0000313" key="7">
    <source>
        <dbReference type="EMBL" id="POH62593.1"/>
    </source>
</evidence>
<name>A0A2S3ZAJ1_9MICO</name>
<dbReference type="SUPFAM" id="SSF52540">
    <property type="entry name" value="P-loop containing nucleoside triphosphate hydrolases"/>
    <property type="match status" value="1"/>
</dbReference>
<dbReference type="InterPro" id="IPR014001">
    <property type="entry name" value="Helicase_ATP-bd"/>
</dbReference>
<dbReference type="SMART" id="SM00487">
    <property type="entry name" value="DEXDc"/>
    <property type="match status" value="1"/>
</dbReference>
<evidence type="ECO:0000259" key="5">
    <source>
        <dbReference type="PROSITE" id="PS51192"/>
    </source>
</evidence>
<evidence type="ECO:0000259" key="6">
    <source>
        <dbReference type="PROSITE" id="PS51194"/>
    </source>
</evidence>
<dbReference type="InterPro" id="IPR027417">
    <property type="entry name" value="P-loop_NTPase"/>
</dbReference>
<dbReference type="InterPro" id="IPR011545">
    <property type="entry name" value="DEAD/DEAH_box_helicase_dom"/>
</dbReference>
<dbReference type="PROSITE" id="PS51194">
    <property type="entry name" value="HELICASE_CTER"/>
    <property type="match status" value="1"/>
</dbReference>
<keyword evidence="3 7" id="KW-0347">Helicase</keyword>
<gene>
    <name evidence="7" type="ORF">C3B61_17275</name>
</gene>
<reference evidence="7 8" key="1">
    <citation type="submission" date="2018-01" db="EMBL/GenBank/DDBJ databases">
        <title>Cryobacterium sp. nov., from glaciers in China.</title>
        <authorList>
            <person name="Liu Q."/>
            <person name="Xin Y.-H."/>
        </authorList>
    </citation>
    <scope>NUCLEOTIDE SEQUENCE [LARGE SCALE GENOMIC DNA]</scope>
    <source>
        <strain evidence="7 8">TMN-42</strain>
    </source>
</reference>
<dbReference type="PANTHER" id="PTHR47961">
    <property type="entry name" value="DNA POLYMERASE THETA, PUTATIVE (AFU_ORTHOLOGUE AFUA_1G05260)-RELATED"/>
    <property type="match status" value="1"/>
</dbReference>
<keyword evidence="4" id="KW-0067">ATP-binding</keyword>
<evidence type="ECO:0000256" key="4">
    <source>
        <dbReference type="ARBA" id="ARBA00022840"/>
    </source>
</evidence>
<dbReference type="Proteomes" id="UP000237340">
    <property type="component" value="Unassembled WGS sequence"/>
</dbReference>
<evidence type="ECO:0000256" key="2">
    <source>
        <dbReference type="ARBA" id="ARBA00022801"/>
    </source>
</evidence>
<dbReference type="EMBL" id="PPXD01000026">
    <property type="protein sequence ID" value="POH62593.1"/>
    <property type="molecule type" value="Genomic_DNA"/>
</dbReference>
<proteinExistence type="predicted"/>
<sequence length="705" mass="78502">MDGDLMTDTFTELREIARLSRRAEHRNLGRDRLIRFLDTYSTAGPELPIVDSLCASFGLFPYMSTSVGEGSIEALAVEYHTPQDLAKEGFTFHAKQQEVYQRLMDGENVILSAPTSFGKSAILDALVASNKWSNIVVIVPTIALIDETRRRISRFRDDYTIITSTSQTPSERSIFVLTQERFLELPKFPSVDLFLIDEFYKLGSVESFDQRRSLLNLTWKKLKDTGAQYYLIGPNIDSLVAGVDPEVRANLVRTEFTTVVVDVIDRSGVEDQLADLKGLLALEANDSTLVFSGSPDKAETLATELLGSVPVPDTDSRSNSVADWLSENYDPAWRTVVALKGGISVHTGVVPRPVQRMMVRLFNAGNVPAMVCTSTLIEGVNTSAKNVVIYDHKIDNELLSFFTFSNIRGRAGRMFRHFVGKVYTYSAPPVDEATEVDIPIESQSELASLATLAQLEYADLQGPARERAKHIFEQDVLGLSTIRSNRGLDPDLQIQLATRFLSNPSEVMSLGWSGSPNSSQLRSALKIAFDELLIPRQRRGINFDMLWGKLQNARINAGNFSAMVSQQEKYLRPGQDRGDAVMDVLRFQRSWMGFTIPSMLRGLQSIQSELGERLGAPRSNYEFVLREVESLYLAPGLVELEEYGIPIPLGIKLKELGLQGDNAVELILSIEQAYRAPRVIRHLSSVEQWILDDVVEGMGGGRDSS</sequence>
<evidence type="ECO:0000256" key="3">
    <source>
        <dbReference type="ARBA" id="ARBA00022806"/>
    </source>
</evidence>
<comment type="caution">
    <text evidence="7">The sequence shown here is derived from an EMBL/GenBank/DDBJ whole genome shotgun (WGS) entry which is preliminary data.</text>
</comment>
<feature type="domain" description="Helicase C-terminal" evidence="6">
    <location>
        <begin position="275"/>
        <end position="461"/>
    </location>
</feature>
<dbReference type="GO" id="GO:0005524">
    <property type="term" value="F:ATP binding"/>
    <property type="evidence" value="ECO:0007669"/>
    <property type="project" value="UniProtKB-KW"/>
</dbReference>
<evidence type="ECO:0000313" key="8">
    <source>
        <dbReference type="Proteomes" id="UP000237340"/>
    </source>
</evidence>
<dbReference type="InterPro" id="IPR001650">
    <property type="entry name" value="Helicase_C-like"/>
</dbReference>
<dbReference type="Pfam" id="PF00270">
    <property type="entry name" value="DEAD"/>
    <property type="match status" value="1"/>
</dbReference>
<dbReference type="AlphaFoldDB" id="A0A2S3ZAJ1"/>
<dbReference type="Gene3D" id="3.40.50.300">
    <property type="entry name" value="P-loop containing nucleotide triphosphate hydrolases"/>
    <property type="match status" value="2"/>
</dbReference>
<feature type="domain" description="Helicase ATP-binding" evidence="5">
    <location>
        <begin position="100"/>
        <end position="313"/>
    </location>
</feature>
<keyword evidence="1" id="KW-0547">Nucleotide-binding</keyword>